<dbReference type="VEuPathDB" id="TrichDB:TVAGG3_0930350"/>
<accession>A2G1F7</accession>
<dbReference type="AlphaFoldDB" id="A2G1F7"/>
<dbReference type="Pfam" id="PF12796">
    <property type="entry name" value="Ank_2"/>
    <property type="match status" value="1"/>
</dbReference>
<dbReference type="InterPro" id="IPR002110">
    <property type="entry name" value="Ankyrin_rpt"/>
</dbReference>
<dbReference type="VEuPathDB" id="TrichDB:TVAG_226760"/>
<dbReference type="STRING" id="5722.A2G1F7"/>
<dbReference type="SUPFAM" id="SSF48403">
    <property type="entry name" value="Ankyrin repeat"/>
    <property type="match status" value="1"/>
</dbReference>
<dbReference type="EMBL" id="DS114243">
    <property type="protein sequence ID" value="EAX89014.1"/>
    <property type="molecule type" value="Genomic_DNA"/>
</dbReference>
<protein>
    <recommendedName>
        <fullName evidence="2">DUF3447 domain-containing protein</fullName>
    </recommendedName>
</protein>
<reference evidence="3" key="2">
    <citation type="journal article" date="2007" name="Science">
        <title>Draft genome sequence of the sexually transmitted pathogen Trichomonas vaginalis.</title>
        <authorList>
            <person name="Carlton J.M."/>
            <person name="Hirt R.P."/>
            <person name="Silva J.C."/>
            <person name="Delcher A.L."/>
            <person name="Schatz M."/>
            <person name="Zhao Q."/>
            <person name="Wortman J.R."/>
            <person name="Bidwell S.L."/>
            <person name="Alsmark U.C.M."/>
            <person name="Besteiro S."/>
            <person name="Sicheritz-Ponten T."/>
            <person name="Noel C.J."/>
            <person name="Dacks J.B."/>
            <person name="Foster P.G."/>
            <person name="Simillion C."/>
            <person name="Van de Peer Y."/>
            <person name="Miranda-Saavedra D."/>
            <person name="Barton G.J."/>
            <person name="Westrop G.D."/>
            <person name="Mueller S."/>
            <person name="Dessi D."/>
            <person name="Fiori P.L."/>
            <person name="Ren Q."/>
            <person name="Paulsen I."/>
            <person name="Zhang H."/>
            <person name="Bastida-Corcuera F.D."/>
            <person name="Simoes-Barbosa A."/>
            <person name="Brown M.T."/>
            <person name="Hayes R.D."/>
            <person name="Mukherjee M."/>
            <person name="Okumura C.Y."/>
            <person name="Schneider R."/>
            <person name="Smith A.J."/>
            <person name="Vanacova S."/>
            <person name="Villalvazo M."/>
            <person name="Haas B.J."/>
            <person name="Pertea M."/>
            <person name="Feldblyum T.V."/>
            <person name="Utterback T.R."/>
            <person name="Shu C.L."/>
            <person name="Osoegawa K."/>
            <person name="de Jong P.J."/>
            <person name="Hrdy I."/>
            <person name="Horvathova L."/>
            <person name="Zubacova Z."/>
            <person name="Dolezal P."/>
            <person name="Malik S.B."/>
            <person name="Logsdon J.M. Jr."/>
            <person name="Henze K."/>
            <person name="Gupta A."/>
            <person name="Wang C.C."/>
            <person name="Dunne R.L."/>
            <person name="Upcroft J.A."/>
            <person name="Upcroft P."/>
            <person name="White O."/>
            <person name="Salzberg S.L."/>
            <person name="Tang P."/>
            <person name="Chiu C.-H."/>
            <person name="Lee Y.-S."/>
            <person name="Embley T.M."/>
            <person name="Coombs G.H."/>
            <person name="Mottram J.C."/>
            <person name="Tachezy J."/>
            <person name="Fraser-Liggett C.M."/>
            <person name="Johnson P.J."/>
        </authorList>
    </citation>
    <scope>NUCLEOTIDE SEQUENCE [LARGE SCALE GENOMIC DNA]</scope>
    <source>
        <strain evidence="3">G3</strain>
    </source>
</reference>
<proteinExistence type="predicted"/>
<dbReference type="KEGG" id="tva:4746680"/>
<dbReference type="Pfam" id="PF11929">
    <property type="entry name" value="DUF3447"/>
    <property type="match status" value="1"/>
</dbReference>
<dbReference type="eggNOG" id="KOG0817">
    <property type="taxonomic scope" value="Eukaryota"/>
</dbReference>
<dbReference type="SMART" id="SM00248">
    <property type="entry name" value="ANK"/>
    <property type="match status" value="3"/>
</dbReference>
<reference evidence="3" key="1">
    <citation type="submission" date="2006-10" db="EMBL/GenBank/DDBJ databases">
        <authorList>
            <person name="Amadeo P."/>
            <person name="Zhao Q."/>
            <person name="Wortman J."/>
            <person name="Fraser-Liggett C."/>
            <person name="Carlton J."/>
        </authorList>
    </citation>
    <scope>NUCLEOTIDE SEQUENCE</scope>
    <source>
        <strain evidence="3">G3</strain>
    </source>
</reference>
<dbReference type="PROSITE" id="PS50088">
    <property type="entry name" value="ANK_REPEAT"/>
    <property type="match status" value="1"/>
</dbReference>
<name>A2G1F7_TRIV3</name>
<dbReference type="Gene3D" id="1.25.40.20">
    <property type="entry name" value="Ankyrin repeat-containing domain"/>
    <property type="match status" value="1"/>
</dbReference>
<evidence type="ECO:0000256" key="1">
    <source>
        <dbReference type="PROSITE-ProRule" id="PRU00023"/>
    </source>
</evidence>
<dbReference type="Proteomes" id="UP000001542">
    <property type="component" value="Unassembled WGS sequence"/>
</dbReference>
<dbReference type="RefSeq" id="XP_001301944.1">
    <property type="nucleotide sequence ID" value="XM_001301943.1"/>
</dbReference>
<gene>
    <name evidence="3" type="ORF">TVAG_499300</name>
</gene>
<dbReference type="InterPro" id="IPR036770">
    <property type="entry name" value="Ankyrin_rpt-contain_sf"/>
</dbReference>
<feature type="domain" description="DUF3447" evidence="2">
    <location>
        <begin position="176"/>
        <end position="238"/>
    </location>
</feature>
<dbReference type="InParanoid" id="A2G1F7"/>
<evidence type="ECO:0000259" key="2">
    <source>
        <dbReference type="Pfam" id="PF11929"/>
    </source>
</evidence>
<keyword evidence="4" id="KW-1185">Reference proteome</keyword>
<sequence>MSCESLTKFEDFIGLYDRLFHFKSNESVEEIINSISSTLISKSKMPFDMLFKSIFQAMEFNNRSIYKYVEILNQVSTKYSLKKCDFVNSYSSSYFDTEESNKFKLDQELVSSFPKEGEISYMIMHDQIDGIKEYLSNNSLKGSYIEIPFGNLSPLEACCYFGSVNIFFFLISTSKYKIDRRCLRYSVIGGNTDIINECMKNNQIDEDCFNDILSSHNNKLLEYILENGLFNLDIEPDSNYNECSVTGHSDDEVKRNFDFYKIIESQNLKAAFLLYKKDDISIFPWCAAFPQLLDIIKNEYMNHPSIVLNASDGYRRRILHYAADYACLETLKFLISQCVYIDIADAGNTTALHYALKKDRKEIVEYLISQYADTSAKDEYGRTALHIAAEKKQKRNSRTSYFTPSRYKC</sequence>
<dbReference type="PANTHER" id="PTHR24182:SF13">
    <property type="entry name" value="LD18443P"/>
    <property type="match status" value="1"/>
</dbReference>
<feature type="repeat" description="ANK" evidence="1">
    <location>
        <begin position="347"/>
        <end position="379"/>
    </location>
</feature>
<organism evidence="3 4">
    <name type="scientific">Trichomonas vaginalis (strain ATCC PRA-98 / G3)</name>
    <dbReference type="NCBI Taxonomy" id="412133"/>
    <lineage>
        <taxon>Eukaryota</taxon>
        <taxon>Metamonada</taxon>
        <taxon>Parabasalia</taxon>
        <taxon>Trichomonadida</taxon>
        <taxon>Trichomonadidae</taxon>
        <taxon>Trichomonas</taxon>
    </lineage>
</organism>
<evidence type="ECO:0000313" key="3">
    <source>
        <dbReference type="EMBL" id="EAX89014.1"/>
    </source>
</evidence>
<dbReference type="InterPro" id="IPR020683">
    <property type="entry name" value="DUF3447"/>
</dbReference>
<dbReference type="PROSITE" id="PS50297">
    <property type="entry name" value="ANK_REP_REGION"/>
    <property type="match status" value="1"/>
</dbReference>
<dbReference type="PANTHER" id="PTHR24182">
    <property type="entry name" value="ANKYRIN REPEAT AND SOCS BOX CONTAINING 4"/>
    <property type="match status" value="1"/>
</dbReference>
<evidence type="ECO:0000313" key="4">
    <source>
        <dbReference type="Proteomes" id="UP000001542"/>
    </source>
</evidence>
<keyword evidence="1" id="KW-0040">ANK repeat</keyword>